<organism evidence="2">
    <name type="scientific">uncultured Bacteroidota bacterium</name>
    <dbReference type="NCBI Taxonomy" id="152509"/>
    <lineage>
        <taxon>Bacteria</taxon>
        <taxon>Pseudomonadati</taxon>
        <taxon>Bacteroidota</taxon>
        <taxon>environmental samples</taxon>
    </lineage>
</organism>
<dbReference type="AlphaFoldDB" id="H5SHK9"/>
<gene>
    <name evidence="2" type="ORF">HGMM_F29C06C28</name>
</gene>
<dbReference type="Pfam" id="PF02426">
    <property type="entry name" value="MIase"/>
    <property type="match status" value="1"/>
</dbReference>
<proteinExistence type="predicted"/>
<evidence type="ECO:0000313" key="2">
    <source>
        <dbReference type="EMBL" id="BAL55645.1"/>
    </source>
</evidence>
<dbReference type="InterPro" id="IPR026029">
    <property type="entry name" value="MLI_dom"/>
</dbReference>
<name>H5SHK9_9BACT</name>
<dbReference type="Gene3D" id="3.30.70.1060">
    <property type="entry name" value="Dimeric alpha+beta barrel"/>
    <property type="match status" value="1"/>
</dbReference>
<feature type="domain" description="Muconolactone isomerase" evidence="1">
    <location>
        <begin position="6"/>
        <end position="84"/>
    </location>
</feature>
<dbReference type="EMBL" id="AP011722">
    <property type="protein sequence ID" value="BAL55645.1"/>
    <property type="molecule type" value="Genomic_DNA"/>
</dbReference>
<sequence length="99" mass="11742">MESLQLFLVEFDITDFDEEMARRIPEQHELLLRLMRSGTVTHFAVSSDREKLWIFFRVKDMSELLRTISSFPLVNYIRPKFYPLLFLESAVRAAPMSLN</sequence>
<accession>H5SHK9</accession>
<evidence type="ECO:0000259" key="1">
    <source>
        <dbReference type="Pfam" id="PF02426"/>
    </source>
</evidence>
<reference evidence="2" key="1">
    <citation type="journal article" date="2005" name="Environ. Microbiol.">
        <title>Genetic and functional properties of uncultivated thermophilic crenarchaeotes from a subsurface gold mine as revealed by analysis of genome fragments.</title>
        <authorList>
            <person name="Nunoura T."/>
            <person name="Hirayama H."/>
            <person name="Takami H."/>
            <person name="Oida H."/>
            <person name="Nishi S."/>
            <person name="Shimamura S."/>
            <person name="Suzuki Y."/>
            <person name="Inagaki F."/>
            <person name="Takai K."/>
            <person name="Nealson K.H."/>
            <person name="Horikoshi K."/>
        </authorList>
    </citation>
    <scope>NUCLEOTIDE SEQUENCE</scope>
</reference>
<dbReference type="SUPFAM" id="SSF54909">
    <property type="entry name" value="Dimeric alpha+beta barrel"/>
    <property type="match status" value="1"/>
</dbReference>
<dbReference type="InterPro" id="IPR011008">
    <property type="entry name" value="Dimeric_a/b-barrel"/>
</dbReference>
<reference evidence="2" key="2">
    <citation type="journal article" date="2012" name="PLoS ONE">
        <title>A Deeply Branching Thermophilic Bacterium with an Ancient Acetyl-CoA Pathway Dominates a Subsurface Ecosystem.</title>
        <authorList>
            <person name="Takami H."/>
            <person name="Noguchi H."/>
            <person name="Takaki Y."/>
            <person name="Uchiyama I."/>
            <person name="Toyoda A."/>
            <person name="Nishi S."/>
            <person name="Chee G.-J."/>
            <person name="Arai W."/>
            <person name="Nunoura T."/>
            <person name="Itoh T."/>
            <person name="Hattori M."/>
            <person name="Takai K."/>
        </authorList>
    </citation>
    <scope>NUCLEOTIDE SEQUENCE</scope>
</reference>
<protein>
    <submittedName>
        <fullName evidence="2">Hypothetical conserved protein</fullName>
    </submittedName>
</protein>